<evidence type="ECO:0000256" key="1">
    <source>
        <dbReference type="SAM" id="Phobius"/>
    </source>
</evidence>
<comment type="caution">
    <text evidence="2">The sequence shown here is derived from an EMBL/GenBank/DDBJ whole genome shotgun (WGS) entry which is preliminary data.</text>
</comment>
<gene>
    <name evidence="2" type="ORF">SK128_025595</name>
</gene>
<keyword evidence="1" id="KW-0812">Transmembrane</keyword>
<dbReference type="Proteomes" id="UP001381693">
    <property type="component" value="Unassembled WGS sequence"/>
</dbReference>
<keyword evidence="1" id="KW-0472">Membrane</keyword>
<keyword evidence="3" id="KW-1185">Reference proteome</keyword>
<keyword evidence="1" id="KW-1133">Transmembrane helix</keyword>
<proteinExistence type="predicted"/>
<name>A0AAN8X1S3_HALRR</name>
<dbReference type="AlphaFoldDB" id="A0AAN8X1S3"/>
<evidence type="ECO:0000313" key="3">
    <source>
        <dbReference type="Proteomes" id="UP001381693"/>
    </source>
</evidence>
<reference evidence="2 3" key="1">
    <citation type="submission" date="2023-11" db="EMBL/GenBank/DDBJ databases">
        <title>Halocaridina rubra genome assembly.</title>
        <authorList>
            <person name="Smith C."/>
        </authorList>
    </citation>
    <scope>NUCLEOTIDE SEQUENCE [LARGE SCALE GENOMIC DNA]</scope>
    <source>
        <strain evidence="2">EP-1</strain>
        <tissue evidence="2">Whole</tissue>
    </source>
</reference>
<dbReference type="EMBL" id="JAXCGZ010009847">
    <property type="protein sequence ID" value="KAK7076107.1"/>
    <property type="molecule type" value="Genomic_DNA"/>
</dbReference>
<sequence length="100" mass="11220">MTDVVSVVMGGPLGGSMRVTKWIWKNRTLAIGVFVVITAVKIHRTMKKRQRRLQWAKAGKDVVVIHCIGPGIYTPSVSPFVMKLATYLRLAQIPHQVSHR</sequence>
<organism evidence="2 3">
    <name type="scientific">Halocaridina rubra</name>
    <name type="common">Hawaiian red shrimp</name>
    <dbReference type="NCBI Taxonomy" id="373956"/>
    <lineage>
        <taxon>Eukaryota</taxon>
        <taxon>Metazoa</taxon>
        <taxon>Ecdysozoa</taxon>
        <taxon>Arthropoda</taxon>
        <taxon>Crustacea</taxon>
        <taxon>Multicrustacea</taxon>
        <taxon>Malacostraca</taxon>
        <taxon>Eumalacostraca</taxon>
        <taxon>Eucarida</taxon>
        <taxon>Decapoda</taxon>
        <taxon>Pleocyemata</taxon>
        <taxon>Caridea</taxon>
        <taxon>Atyoidea</taxon>
        <taxon>Atyidae</taxon>
        <taxon>Halocaridina</taxon>
    </lineage>
</organism>
<feature type="transmembrane region" description="Helical" evidence="1">
    <location>
        <begin position="22"/>
        <end position="42"/>
    </location>
</feature>
<accession>A0AAN8X1S3</accession>
<evidence type="ECO:0000313" key="2">
    <source>
        <dbReference type="EMBL" id="KAK7076107.1"/>
    </source>
</evidence>
<protein>
    <submittedName>
        <fullName evidence="2">Uncharacterized protein</fullName>
    </submittedName>
</protein>